<dbReference type="EMBL" id="CAUYUJ010019755">
    <property type="protein sequence ID" value="CAK0893470.1"/>
    <property type="molecule type" value="Genomic_DNA"/>
</dbReference>
<name>A0ABN9X2G9_9DINO</name>
<accession>A0ABN9X2G9</accession>
<comment type="caution">
    <text evidence="1">The sequence shown here is derived from an EMBL/GenBank/DDBJ whole genome shotgun (WGS) entry which is preliminary data.</text>
</comment>
<reference evidence="1" key="1">
    <citation type="submission" date="2023-10" db="EMBL/GenBank/DDBJ databases">
        <authorList>
            <person name="Chen Y."/>
            <person name="Shah S."/>
            <person name="Dougan E. K."/>
            <person name="Thang M."/>
            <person name="Chan C."/>
        </authorList>
    </citation>
    <scope>NUCLEOTIDE SEQUENCE [LARGE SCALE GENOMIC DNA]</scope>
</reference>
<proteinExistence type="predicted"/>
<evidence type="ECO:0000313" key="2">
    <source>
        <dbReference type="Proteomes" id="UP001189429"/>
    </source>
</evidence>
<dbReference type="Proteomes" id="UP001189429">
    <property type="component" value="Unassembled WGS sequence"/>
</dbReference>
<organism evidence="1 2">
    <name type="scientific">Prorocentrum cordatum</name>
    <dbReference type="NCBI Taxonomy" id="2364126"/>
    <lineage>
        <taxon>Eukaryota</taxon>
        <taxon>Sar</taxon>
        <taxon>Alveolata</taxon>
        <taxon>Dinophyceae</taxon>
        <taxon>Prorocentrales</taxon>
        <taxon>Prorocentraceae</taxon>
        <taxon>Prorocentrum</taxon>
    </lineage>
</organism>
<gene>
    <name evidence="1" type="ORF">PCOR1329_LOCUS72799</name>
</gene>
<protein>
    <submittedName>
        <fullName evidence="1">Uncharacterized protein</fullName>
    </submittedName>
</protein>
<sequence length="128" mass="13916">MRASARTTRSPPCARASPVVDVGQHADFRILAPQSSGRLQRQLETLTWIMVSDGKGAQAEVLDPDSFPAWEGRWKVHEPLLKGFETEGPPGVPVGRAFSRAELEAYRNNAEALATEFDGQAAARPTCV</sequence>
<evidence type="ECO:0000313" key="1">
    <source>
        <dbReference type="EMBL" id="CAK0893470.1"/>
    </source>
</evidence>
<keyword evidence="2" id="KW-1185">Reference proteome</keyword>